<keyword evidence="3" id="KW-1185">Reference proteome</keyword>
<dbReference type="GO" id="GO:0005829">
    <property type="term" value="C:cytosol"/>
    <property type="evidence" value="ECO:0007669"/>
    <property type="project" value="TreeGrafter"/>
</dbReference>
<reference evidence="2" key="3">
    <citation type="submission" date="2025-09" db="UniProtKB">
        <authorList>
            <consortium name="Ensembl"/>
        </authorList>
    </citation>
    <scope>IDENTIFICATION</scope>
</reference>
<dbReference type="Pfam" id="PF10274">
    <property type="entry name" value="ParcG"/>
    <property type="match status" value="1"/>
</dbReference>
<dbReference type="Ensembl" id="ENSGACT00000057637.1">
    <property type="protein sequence ID" value="ENSGACP00000059054.1"/>
    <property type="gene ID" value="ENSGACG00000005199.2"/>
</dbReference>
<dbReference type="GO" id="GO:0051879">
    <property type="term" value="F:Hsp90 protein binding"/>
    <property type="evidence" value="ECO:0007669"/>
    <property type="project" value="TreeGrafter"/>
</dbReference>
<reference evidence="2" key="2">
    <citation type="submission" date="2025-08" db="UniProtKB">
        <authorList>
            <consortium name="Ensembl"/>
        </authorList>
    </citation>
    <scope>IDENTIFICATION</scope>
</reference>
<dbReference type="PANTHER" id="PTHR21207">
    <property type="entry name" value="PARKIN COREGULATED GENE PROTEIN PARK2 COREGULATED"/>
    <property type="match status" value="1"/>
</dbReference>
<dbReference type="InterPro" id="IPR016024">
    <property type="entry name" value="ARM-type_fold"/>
</dbReference>
<dbReference type="PANTHER" id="PTHR21207:SF2">
    <property type="entry name" value="PARKIN COREGULATED GENE PROTEIN"/>
    <property type="match status" value="1"/>
</dbReference>
<accession>A0AAQ4R5W1</accession>
<dbReference type="GO" id="GO:0043005">
    <property type="term" value="C:neuron projection"/>
    <property type="evidence" value="ECO:0007669"/>
    <property type="project" value="TreeGrafter"/>
</dbReference>
<protein>
    <recommendedName>
        <fullName evidence="4">PARK2 co-regulated</fullName>
    </recommendedName>
</protein>
<dbReference type="Proteomes" id="UP000007635">
    <property type="component" value="Chromosome XV"/>
</dbReference>
<evidence type="ECO:0000313" key="2">
    <source>
        <dbReference type="Ensembl" id="ENSGACP00000059054.1"/>
    </source>
</evidence>
<evidence type="ECO:0000313" key="3">
    <source>
        <dbReference type="Proteomes" id="UP000007635"/>
    </source>
</evidence>
<feature type="compositionally biased region" description="Polar residues" evidence="1">
    <location>
        <begin position="246"/>
        <end position="257"/>
    </location>
</feature>
<name>A0AAQ4R5W1_GASAC</name>
<dbReference type="SUPFAM" id="SSF48371">
    <property type="entry name" value="ARM repeat"/>
    <property type="match status" value="1"/>
</dbReference>
<feature type="region of interest" description="Disordered" evidence="1">
    <location>
        <begin position="1"/>
        <end position="42"/>
    </location>
</feature>
<evidence type="ECO:0000256" key="1">
    <source>
        <dbReference type="SAM" id="MobiDB-lite"/>
    </source>
</evidence>
<proteinExistence type="predicted"/>
<dbReference type="GeneTree" id="ENSGT00940000157330"/>
<dbReference type="GO" id="GO:0030544">
    <property type="term" value="F:Hsp70 protein binding"/>
    <property type="evidence" value="ECO:0007669"/>
    <property type="project" value="TreeGrafter"/>
</dbReference>
<sequence length="266" mass="29714">MSRRGEGSQTRAFPPKAPRKKNFSAVAEPPPPAGAFHERPSKPTNFRKLYESRDIPIQMEYHPRGNTIRWKVEFEKLDYHHYLPLFFEGLSETVAPYNFYACKGIHDMLDNGGPKILPVVPQLIIPIRNALNTRNHDVMCTTMKVLQHLVKSGDQVGEALVPYFRQILRVFSMFKNKNTCVRVRGWRGGGLHGMEAGVLGSSPTRVKSCPTAHLQGGRSLQPLPPQPRVPTPLFLPVCLPAATTGVKETQNKNTQEQKGSDGGRAQ</sequence>
<dbReference type="InterPro" id="IPR019399">
    <property type="entry name" value="Parkin_co-regulated_protein"/>
</dbReference>
<dbReference type="AlphaFoldDB" id="A0AAQ4R5W1"/>
<reference evidence="2 3" key="1">
    <citation type="journal article" date="2021" name="G3 (Bethesda)">
        <title>Improved contiguity of the threespine stickleback genome using long-read sequencing.</title>
        <authorList>
            <person name="Nath S."/>
            <person name="Shaw D.E."/>
            <person name="White M.A."/>
        </authorList>
    </citation>
    <scope>NUCLEOTIDE SEQUENCE [LARGE SCALE GENOMIC DNA]</scope>
    <source>
        <strain evidence="2 3">Lake Benthic</strain>
    </source>
</reference>
<organism evidence="2 3">
    <name type="scientific">Gasterosteus aculeatus aculeatus</name>
    <name type="common">three-spined stickleback</name>
    <dbReference type="NCBI Taxonomy" id="481459"/>
    <lineage>
        <taxon>Eukaryota</taxon>
        <taxon>Metazoa</taxon>
        <taxon>Chordata</taxon>
        <taxon>Craniata</taxon>
        <taxon>Vertebrata</taxon>
        <taxon>Euteleostomi</taxon>
        <taxon>Actinopterygii</taxon>
        <taxon>Neopterygii</taxon>
        <taxon>Teleostei</taxon>
        <taxon>Neoteleostei</taxon>
        <taxon>Acanthomorphata</taxon>
        <taxon>Eupercaria</taxon>
        <taxon>Perciformes</taxon>
        <taxon>Cottioidei</taxon>
        <taxon>Gasterosteales</taxon>
        <taxon>Gasterosteidae</taxon>
        <taxon>Gasterosteus</taxon>
    </lineage>
</organism>
<dbReference type="GO" id="GO:0031982">
    <property type="term" value="C:vesicle"/>
    <property type="evidence" value="ECO:0007669"/>
    <property type="project" value="TreeGrafter"/>
</dbReference>
<feature type="region of interest" description="Disordered" evidence="1">
    <location>
        <begin position="245"/>
        <end position="266"/>
    </location>
</feature>
<evidence type="ECO:0008006" key="4">
    <source>
        <dbReference type="Google" id="ProtNLM"/>
    </source>
</evidence>